<evidence type="ECO:0008006" key="6">
    <source>
        <dbReference type="Google" id="ProtNLM"/>
    </source>
</evidence>
<keyword evidence="2 3" id="KW-0040">ANK repeat</keyword>
<organism evidence="4 5">
    <name type="scientific">Candidatus Manganitrophus noduliformans</name>
    <dbReference type="NCBI Taxonomy" id="2606439"/>
    <lineage>
        <taxon>Bacteria</taxon>
        <taxon>Pseudomonadati</taxon>
        <taxon>Nitrospirota</taxon>
        <taxon>Nitrospiria</taxon>
        <taxon>Candidatus Troglogloeales</taxon>
        <taxon>Candidatus Manganitrophaceae</taxon>
        <taxon>Candidatus Manganitrophus</taxon>
    </lineage>
</organism>
<feature type="repeat" description="ANK" evidence="3">
    <location>
        <begin position="135"/>
        <end position="167"/>
    </location>
</feature>
<dbReference type="Proteomes" id="UP000534783">
    <property type="component" value="Unassembled WGS sequence"/>
</dbReference>
<gene>
    <name evidence="4" type="ORF">MNODULE_23320</name>
</gene>
<dbReference type="PROSITE" id="PS50088">
    <property type="entry name" value="ANK_REPEAT"/>
    <property type="match status" value="4"/>
</dbReference>
<dbReference type="Pfam" id="PF00023">
    <property type="entry name" value="Ank"/>
    <property type="match status" value="1"/>
</dbReference>
<dbReference type="PRINTS" id="PR01415">
    <property type="entry name" value="ANKYRIN"/>
</dbReference>
<feature type="repeat" description="ANK" evidence="3">
    <location>
        <begin position="168"/>
        <end position="200"/>
    </location>
</feature>
<feature type="repeat" description="ANK" evidence="3">
    <location>
        <begin position="38"/>
        <end position="70"/>
    </location>
</feature>
<evidence type="ECO:0000313" key="4">
    <source>
        <dbReference type="EMBL" id="NKE73689.1"/>
    </source>
</evidence>
<proteinExistence type="predicted"/>
<dbReference type="SUPFAM" id="SSF48403">
    <property type="entry name" value="Ankyrin repeat"/>
    <property type="match status" value="1"/>
</dbReference>
<evidence type="ECO:0000256" key="1">
    <source>
        <dbReference type="ARBA" id="ARBA00022737"/>
    </source>
</evidence>
<dbReference type="SMART" id="SM00248">
    <property type="entry name" value="ANK"/>
    <property type="match status" value="5"/>
</dbReference>
<dbReference type="PANTHER" id="PTHR24173">
    <property type="entry name" value="ANKYRIN REPEAT CONTAINING"/>
    <property type="match status" value="1"/>
</dbReference>
<accession>A0A7X6IDY8</accession>
<keyword evidence="1" id="KW-0677">Repeat</keyword>
<dbReference type="EMBL" id="VTOW01000010">
    <property type="protein sequence ID" value="NKE73689.1"/>
    <property type="molecule type" value="Genomic_DNA"/>
</dbReference>
<evidence type="ECO:0000256" key="2">
    <source>
        <dbReference type="ARBA" id="ARBA00023043"/>
    </source>
</evidence>
<dbReference type="AlphaFoldDB" id="A0A7X6IDY8"/>
<feature type="repeat" description="ANK" evidence="3">
    <location>
        <begin position="96"/>
        <end position="128"/>
    </location>
</feature>
<name>A0A7X6IDY8_9BACT</name>
<dbReference type="PANTHER" id="PTHR24173:SF74">
    <property type="entry name" value="ANKYRIN REPEAT DOMAIN-CONTAINING PROTEIN 16"/>
    <property type="match status" value="1"/>
</dbReference>
<evidence type="ECO:0000256" key="3">
    <source>
        <dbReference type="PROSITE-ProRule" id="PRU00023"/>
    </source>
</evidence>
<evidence type="ECO:0000313" key="5">
    <source>
        <dbReference type="Proteomes" id="UP000534783"/>
    </source>
</evidence>
<sequence length="228" mass="24605">MFMNLENEFLESVKSGNAIRIKTLVESDPRLIQTRDENGVSSLMLAIYHGRREVVDLLLQFQSEPDLFESIALGKLKRVQDLIQGDPEQVNAVSPDGFSPLGLAAFFGHPKVAAYLVKKGADVNAASKNPMRVCPLHSALAQRQPEVSLAITEMLVAHGADVNVRQAAGWTPLHQAAIHGQINLAKLLLDHGADVNAKAENGKTPLELAAAGKHNVMAALLRERGALS</sequence>
<comment type="caution">
    <text evidence="4">The sequence shown here is derived from an EMBL/GenBank/DDBJ whole genome shotgun (WGS) entry which is preliminary data.</text>
</comment>
<dbReference type="InterPro" id="IPR002110">
    <property type="entry name" value="Ankyrin_rpt"/>
</dbReference>
<dbReference type="Pfam" id="PF12796">
    <property type="entry name" value="Ank_2"/>
    <property type="match status" value="1"/>
</dbReference>
<dbReference type="PROSITE" id="PS50297">
    <property type="entry name" value="ANK_REP_REGION"/>
    <property type="match status" value="2"/>
</dbReference>
<protein>
    <recommendedName>
        <fullName evidence="6">Ankyrin repeat domain-containing protein</fullName>
    </recommendedName>
</protein>
<dbReference type="InterPro" id="IPR036770">
    <property type="entry name" value="Ankyrin_rpt-contain_sf"/>
</dbReference>
<keyword evidence="5" id="KW-1185">Reference proteome</keyword>
<reference evidence="4 5" key="1">
    <citation type="journal article" date="2020" name="Nature">
        <title>Bacterial chemolithoautotrophy via manganese oxidation.</title>
        <authorList>
            <person name="Yu H."/>
            <person name="Leadbetter J.R."/>
        </authorList>
    </citation>
    <scope>NUCLEOTIDE SEQUENCE [LARGE SCALE GENOMIC DNA]</scope>
    <source>
        <strain evidence="4 5">Mn-1</strain>
    </source>
</reference>
<dbReference type="Gene3D" id="1.25.40.20">
    <property type="entry name" value="Ankyrin repeat-containing domain"/>
    <property type="match status" value="2"/>
</dbReference>